<dbReference type="RefSeq" id="YP_010103890.1">
    <property type="nucleotide sequence ID" value="NC_055812.1"/>
</dbReference>
<dbReference type="EMBL" id="MN096359">
    <property type="protein sequence ID" value="QDK01629.1"/>
    <property type="molecule type" value="Genomic_DNA"/>
</dbReference>
<dbReference type="KEGG" id="vg:65121790"/>
<accession>A0A514TY60</accession>
<name>A0A514TY60_9CAUD</name>
<proteinExistence type="predicted"/>
<dbReference type="GeneID" id="65121790"/>
<evidence type="ECO:0000313" key="1">
    <source>
        <dbReference type="EMBL" id="QDK01629.1"/>
    </source>
</evidence>
<reference evidence="1 2" key="1">
    <citation type="submission" date="2019-06" db="EMBL/GenBank/DDBJ databases">
        <authorList>
            <person name="Peister A."/>
            <person name="Blumer L.S."/>
            <person name="Blackman K."/>
            <person name="Carr J.L."/>
            <person name="Dickens D."/>
            <person name="Fletcher D."/>
            <person name="Gamble W.J."/>
            <person name="Hope M.A."/>
            <person name="Long D.A."/>
            <person name="Muhammad Y.A."/>
            <person name="Ralliford J.O."/>
            <person name="Ray Q.B."/>
            <person name="Ross V.L."/>
            <person name="Sandy N.A."/>
            <person name="Thrasher M.V."/>
            <person name="Williams-Green M."/>
            <person name="Garlena R.A."/>
            <person name="Russell D.A."/>
            <person name="Pope W.H."/>
            <person name="Jacobs-Se D."/>
            <person name="Hatfull G.F."/>
        </authorList>
    </citation>
    <scope>NUCLEOTIDE SEQUENCE [LARGE SCALE GENOMIC DNA]</scope>
</reference>
<dbReference type="Proteomes" id="UP000315520">
    <property type="component" value="Segment"/>
</dbReference>
<evidence type="ECO:0000313" key="2">
    <source>
        <dbReference type="Proteomes" id="UP000315520"/>
    </source>
</evidence>
<organism evidence="1 2">
    <name type="scientific">Mycobacterium phage Obutu</name>
    <dbReference type="NCBI Taxonomy" id="2593350"/>
    <lineage>
        <taxon>Viruses</taxon>
        <taxon>Duplodnaviria</taxon>
        <taxon>Heunggongvirae</taxon>
        <taxon>Uroviricota</taxon>
        <taxon>Caudoviricetes</taxon>
        <taxon>Bclasvirinae</taxon>
        <taxon>Pipefishvirus</taxon>
        <taxon>Pipefishvirus obutu</taxon>
    </lineage>
</organism>
<protein>
    <submittedName>
        <fullName evidence="1">Uncharacterized protein</fullName>
    </submittedName>
</protein>
<sequence length="57" mass="5847">MAQDVNLGAVFDDALTADEWWDEFNANACCPDSVTAAASLCGCGGSGRIPAGISRLL</sequence>
<keyword evidence="2" id="KW-1185">Reference proteome</keyword>
<gene>
    <name evidence="1" type="primary">101</name>
    <name evidence="1" type="ORF">OBUTU_101</name>
</gene>